<dbReference type="Pfam" id="PF00440">
    <property type="entry name" value="TetR_N"/>
    <property type="match status" value="1"/>
</dbReference>
<dbReference type="Proteomes" id="UP000002508">
    <property type="component" value="Chromosome"/>
</dbReference>
<evidence type="ECO:0000256" key="3">
    <source>
        <dbReference type="ARBA" id="ARBA00023163"/>
    </source>
</evidence>
<dbReference type="HOGENOM" id="CLU_069356_12_8_0"/>
<dbReference type="InterPro" id="IPR023772">
    <property type="entry name" value="DNA-bd_HTH_TetR-type_CS"/>
</dbReference>
<evidence type="ECO:0000259" key="5">
    <source>
        <dbReference type="PROSITE" id="PS50977"/>
    </source>
</evidence>
<evidence type="ECO:0000313" key="7">
    <source>
        <dbReference type="Proteomes" id="UP000002508"/>
    </source>
</evidence>
<dbReference type="FunFam" id="1.10.10.60:FF:000141">
    <property type="entry name" value="TetR family transcriptional regulator"/>
    <property type="match status" value="1"/>
</dbReference>
<dbReference type="InterPro" id="IPR009057">
    <property type="entry name" value="Homeodomain-like_sf"/>
</dbReference>
<evidence type="ECO:0000256" key="1">
    <source>
        <dbReference type="ARBA" id="ARBA00023015"/>
    </source>
</evidence>
<dbReference type="RefSeq" id="WP_015941168.1">
    <property type="nucleotide sequence ID" value="NC_011831.1"/>
</dbReference>
<gene>
    <name evidence="6" type="ordered locus">Cagg_2437</name>
</gene>
<dbReference type="AlphaFoldDB" id="B8G3D7"/>
<dbReference type="InterPro" id="IPR050109">
    <property type="entry name" value="HTH-type_TetR-like_transc_reg"/>
</dbReference>
<organism evidence="6 7">
    <name type="scientific">Chloroflexus aggregans (strain MD-66 / DSM 9485)</name>
    <dbReference type="NCBI Taxonomy" id="326427"/>
    <lineage>
        <taxon>Bacteria</taxon>
        <taxon>Bacillati</taxon>
        <taxon>Chloroflexota</taxon>
        <taxon>Chloroflexia</taxon>
        <taxon>Chloroflexales</taxon>
        <taxon>Chloroflexineae</taxon>
        <taxon>Chloroflexaceae</taxon>
        <taxon>Chloroflexus</taxon>
    </lineage>
</organism>
<accession>B8G3D7</accession>
<name>B8G3D7_CHLAD</name>
<dbReference type="KEGG" id="cag:Cagg_2437"/>
<dbReference type="Gene3D" id="1.10.10.60">
    <property type="entry name" value="Homeodomain-like"/>
    <property type="match status" value="1"/>
</dbReference>
<proteinExistence type="predicted"/>
<dbReference type="PROSITE" id="PS50977">
    <property type="entry name" value="HTH_TETR_2"/>
    <property type="match status" value="1"/>
</dbReference>
<protein>
    <submittedName>
        <fullName evidence="6">Transcriptional regulator, TetR family</fullName>
    </submittedName>
</protein>
<dbReference type="STRING" id="326427.Cagg_2437"/>
<keyword evidence="3" id="KW-0804">Transcription</keyword>
<feature type="DNA-binding region" description="H-T-H motif" evidence="4">
    <location>
        <begin position="38"/>
        <end position="57"/>
    </location>
</feature>
<dbReference type="GO" id="GO:0003700">
    <property type="term" value="F:DNA-binding transcription factor activity"/>
    <property type="evidence" value="ECO:0007669"/>
    <property type="project" value="TreeGrafter"/>
</dbReference>
<dbReference type="eggNOG" id="COG1309">
    <property type="taxonomic scope" value="Bacteria"/>
</dbReference>
<dbReference type="PROSITE" id="PS01081">
    <property type="entry name" value="HTH_TETR_1"/>
    <property type="match status" value="1"/>
</dbReference>
<dbReference type="OrthoDB" id="2732116at2"/>
<evidence type="ECO:0000313" key="6">
    <source>
        <dbReference type="EMBL" id="ACL25310.1"/>
    </source>
</evidence>
<reference evidence="6" key="1">
    <citation type="submission" date="2008-12" db="EMBL/GenBank/DDBJ databases">
        <title>Complete sequence of Chloroflexus aggregans DSM 9485.</title>
        <authorList>
            <consortium name="US DOE Joint Genome Institute"/>
            <person name="Lucas S."/>
            <person name="Copeland A."/>
            <person name="Lapidus A."/>
            <person name="Glavina del Rio T."/>
            <person name="Dalin E."/>
            <person name="Tice H."/>
            <person name="Pitluck S."/>
            <person name="Foster B."/>
            <person name="Larimer F."/>
            <person name="Land M."/>
            <person name="Hauser L."/>
            <person name="Kyrpides N."/>
            <person name="Mikhailova N."/>
            <person name="Bryant D."/>
            <person name="Richardson P."/>
        </authorList>
    </citation>
    <scope>NUCLEOTIDE SEQUENCE</scope>
    <source>
        <strain evidence="6">DSM 9485</strain>
    </source>
</reference>
<dbReference type="SUPFAM" id="SSF46689">
    <property type="entry name" value="Homeodomain-like"/>
    <property type="match status" value="1"/>
</dbReference>
<feature type="domain" description="HTH tetR-type" evidence="5">
    <location>
        <begin position="15"/>
        <end position="75"/>
    </location>
</feature>
<dbReference type="GO" id="GO:0000976">
    <property type="term" value="F:transcription cis-regulatory region binding"/>
    <property type="evidence" value="ECO:0007669"/>
    <property type="project" value="TreeGrafter"/>
</dbReference>
<dbReference type="PANTHER" id="PTHR30055">
    <property type="entry name" value="HTH-TYPE TRANSCRIPTIONAL REGULATOR RUTR"/>
    <property type="match status" value="1"/>
</dbReference>
<dbReference type="SUPFAM" id="SSF48498">
    <property type="entry name" value="Tetracyclin repressor-like, C-terminal domain"/>
    <property type="match status" value="1"/>
</dbReference>
<dbReference type="Gene3D" id="1.10.357.10">
    <property type="entry name" value="Tetracycline Repressor, domain 2"/>
    <property type="match status" value="1"/>
</dbReference>
<dbReference type="PRINTS" id="PR00455">
    <property type="entry name" value="HTHTETR"/>
</dbReference>
<dbReference type="InterPro" id="IPR036271">
    <property type="entry name" value="Tet_transcr_reg_TetR-rel_C_sf"/>
</dbReference>
<keyword evidence="1" id="KW-0805">Transcription regulation</keyword>
<dbReference type="InterPro" id="IPR001647">
    <property type="entry name" value="HTH_TetR"/>
</dbReference>
<keyword evidence="7" id="KW-1185">Reference proteome</keyword>
<keyword evidence="2 4" id="KW-0238">DNA-binding</keyword>
<dbReference type="EMBL" id="CP001337">
    <property type="protein sequence ID" value="ACL25310.1"/>
    <property type="molecule type" value="Genomic_DNA"/>
</dbReference>
<evidence type="ECO:0000256" key="2">
    <source>
        <dbReference type="ARBA" id="ARBA00023125"/>
    </source>
</evidence>
<sequence>MTEVPLMPDPRVIESPTALRILDVATQLFMQRGYRAVSISDIIHTAGVTKPTLYYYFSDKEDLFVQMGLKVLWTMSRPLAELAASERALVERLRAMADLLISGYEGDMRIMRHEMTEHLSAAARSRLSAAFYQHLFAPLTKIMREALTAGVVRADMSPAMLATLFLSLCETFHELTSTNAMMGWSGSVSAELLVDIFLYGAGTRSADNRSVGMAEV</sequence>
<dbReference type="GO" id="GO:0045892">
    <property type="term" value="P:negative regulation of DNA-templated transcription"/>
    <property type="evidence" value="ECO:0007669"/>
    <property type="project" value="UniProtKB-ARBA"/>
</dbReference>
<dbReference type="PANTHER" id="PTHR30055:SF226">
    <property type="entry name" value="HTH-TYPE TRANSCRIPTIONAL REGULATOR PKSA"/>
    <property type="match status" value="1"/>
</dbReference>
<evidence type="ECO:0000256" key="4">
    <source>
        <dbReference type="PROSITE-ProRule" id="PRU00335"/>
    </source>
</evidence>